<evidence type="ECO:0000313" key="5">
    <source>
        <dbReference type="Proteomes" id="UP000076532"/>
    </source>
</evidence>
<evidence type="ECO:0000259" key="3">
    <source>
        <dbReference type="PROSITE" id="PS51253"/>
    </source>
</evidence>
<dbReference type="Pfam" id="PF03221">
    <property type="entry name" value="HTH_Tnp_Tc5"/>
    <property type="match status" value="1"/>
</dbReference>
<dbReference type="OrthoDB" id="3197907at2759"/>
<keyword evidence="1" id="KW-0238">DNA-binding</keyword>
<dbReference type="Proteomes" id="UP000076532">
    <property type="component" value="Unassembled WGS sequence"/>
</dbReference>
<gene>
    <name evidence="4" type="ORF">FIBSPDRAFT_664151</name>
</gene>
<evidence type="ECO:0000256" key="1">
    <source>
        <dbReference type="ARBA" id="ARBA00023125"/>
    </source>
</evidence>
<dbReference type="PROSITE" id="PS51253">
    <property type="entry name" value="HTH_CENPB"/>
    <property type="match status" value="1"/>
</dbReference>
<feature type="non-terminal residue" evidence="4">
    <location>
        <position position="1"/>
    </location>
</feature>
<feature type="domain" description="HTH CENPB-type" evidence="3">
    <location>
        <begin position="54"/>
        <end position="124"/>
    </location>
</feature>
<feature type="region of interest" description="Disordered" evidence="2">
    <location>
        <begin position="1"/>
        <end position="24"/>
    </location>
</feature>
<dbReference type="InterPro" id="IPR006600">
    <property type="entry name" value="HTH_CenpB_DNA-bd_dom"/>
</dbReference>
<proteinExistence type="predicted"/>
<dbReference type="GO" id="GO:0003677">
    <property type="term" value="F:DNA binding"/>
    <property type="evidence" value="ECO:0007669"/>
    <property type="project" value="UniProtKB-KW"/>
</dbReference>
<keyword evidence="5" id="KW-1185">Reference proteome</keyword>
<dbReference type="AlphaFoldDB" id="A0A166NEH2"/>
<feature type="compositionally biased region" description="Basic and acidic residues" evidence="2">
    <location>
        <begin position="12"/>
        <end position="24"/>
    </location>
</feature>
<protein>
    <recommendedName>
        <fullName evidence="3">HTH CENPB-type domain-containing protein</fullName>
    </recommendedName>
</protein>
<sequence>KEQKLQEALAEYTREQSKPRESRRGLRAIANQYGIANQYRTILNRYNGGRTISEVHEAQQHLTPAEESILVDFLNESADRGFPQNLHQITNFANLILQNRLGEQFVPIGESWVGRFLDRHRERL</sequence>
<dbReference type="EMBL" id="KV417523">
    <property type="protein sequence ID" value="KZP24922.1"/>
    <property type="molecule type" value="Genomic_DNA"/>
</dbReference>
<evidence type="ECO:0000256" key="2">
    <source>
        <dbReference type="SAM" id="MobiDB-lite"/>
    </source>
</evidence>
<evidence type="ECO:0000313" key="4">
    <source>
        <dbReference type="EMBL" id="KZP24922.1"/>
    </source>
</evidence>
<reference evidence="4 5" key="1">
    <citation type="journal article" date="2016" name="Mol. Biol. Evol.">
        <title>Comparative Genomics of Early-Diverging Mushroom-Forming Fungi Provides Insights into the Origins of Lignocellulose Decay Capabilities.</title>
        <authorList>
            <person name="Nagy L.G."/>
            <person name="Riley R."/>
            <person name="Tritt A."/>
            <person name="Adam C."/>
            <person name="Daum C."/>
            <person name="Floudas D."/>
            <person name="Sun H."/>
            <person name="Yadav J.S."/>
            <person name="Pangilinan J."/>
            <person name="Larsson K.H."/>
            <person name="Matsuura K."/>
            <person name="Barry K."/>
            <person name="Labutti K."/>
            <person name="Kuo R."/>
            <person name="Ohm R.A."/>
            <person name="Bhattacharya S.S."/>
            <person name="Shirouzu T."/>
            <person name="Yoshinaga Y."/>
            <person name="Martin F.M."/>
            <person name="Grigoriev I.V."/>
            <person name="Hibbett D.S."/>
        </authorList>
    </citation>
    <scope>NUCLEOTIDE SEQUENCE [LARGE SCALE GENOMIC DNA]</scope>
    <source>
        <strain evidence="4 5">CBS 109695</strain>
    </source>
</reference>
<name>A0A166NEH2_9AGAM</name>
<accession>A0A166NEH2</accession>
<organism evidence="4 5">
    <name type="scientific">Athelia psychrophila</name>
    <dbReference type="NCBI Taxonomy" id="1759441"/>
    <lineage>
        <taxon>Eukaryota</taxon>
        <taxon>Fungi</taxon>
        <taxon>Dikarya</taxon>
        <taxon>Basidiomycota</taxon>
        <taxon>Agaricomycotina</taxon>
        <taxon>Agaricomycetes</taxon>
        <taxon>Agaricomycetidae</taxon>
        <taxon>Atheliales</taxon>
        <taxon>Atheliaceae</taxon>
        <taxon>Athelia</taxon>
    </lineage>
</organism>
<feature type="non-terminal residue" evidence="4">
    <location>
        <position position="124"/>
    </location>
</feature>